<accession>F4WS01</accession>
<dbReference type="Proteomes" id="UP000007755">
    <property type="component" value="Unassembled WGS sequence"/>
</dbReference>
<dbReference type="EMBL" id="GL888294">
    <property type="protein sequence ID" value="EGI63024.1"/>
    <property type="molecule type" value="Genomic_DNA"/>
</dbReference>
<name>F4WS01_ACREC</name>
<protein>
    <submittedName>
        <fullName evidence="1">Uncharacterized protein</fullName>
    </submittedName>
</protein>
<proteinExistence type="predicted"/>
<reference evidence="1" key="1">
    <citation type="submission" date="2011-02" db="EMBL/GenBank/DDBJ databases">
        <title>The genome of the leaf-cutting ant Acromyrmex echinatior suggests key adaptations to social evolution and fungus farming.</title>
        <authorList>
            <person name="Nygaard S."/>
            <person name="Zhang G."/>
        </authorList>
    </citation>
    <scope>NUCLEOTIDE SEQUENCE</scope>
</reference>
<evidence type="ECO:0000313" key="1">
    <source>
        <dbReference type="EMBL" id="EGI63024.1"/>
    </source>
</evidence>
<keyword evidence="2" id="KW-1185">Reference proteome</keyword>
<sequence>MKPRSITNVPQFGISAVPYPLGAHSERIPWCGTGGTLFYFWEMGFNFAPVLDIKSFIGISLKHPVYMVNKGFHMLSYVHWVSDAAGNMKKKKKMDESPKLFRLPGTIEEEEEVEEQRKTECQTKELLDNAAESLLLDRKSVSTFSNLPRNVTLIRVSTQSSSITGGIGRQDSTSFSIKFIRELPQKYEGRLKSFELQYKDGITRQNHSGATILGSEDIDFHQLKTLTLTGTNDSQTTTERSKWLQFSQKLYNLLLQRNY</sequence>
<evidence type="ECO:0000313" key="2">
    <source>
        <dbReference type="Proteomes" id="UP000007755"/>
    </source>
</evidence>
<gene>
    <name evidence="1" type="ORF">G5I_08608</name>
</gene>
<organism evidence="2">
    <name type="scientific">Acromyrmex echinatior</name>
    <name type="common">Panamanian leafcutter ant</name>
    <name type="synonym">Acromyrmex octospinosus echinatior</name>
    <dbReference type="NCBI Taxonomy" id="103372"/>
    <lineage>
        <taxon>Eukaryota</taxon>
        <taxon>Metazoa</taxon>
        <taxon>Ecdysozoa</taxon>
        <taxon>Arthropoda</taxon>
        <taxon>Hexapoda</taxon>
        <taxon>Insecta</taxon>
        <taxon>Pterygota</taxon>
        <taxon>Neoptera</taxon>
        <taxon>Endopterygota</taxon>
        <taxon>Hymenoptera</taxon>
        <taxon>Apocrita</taxon>
        <taxon>Aculeata</taxon>
        <taxon>Formicoidea</taxon>
        <taxon>Formicidae</taxon>
        <taxon>Myrmicinae</taxon>
        <taxon>Acromyrmex</taxon>
    </lineage>
</organism>
<dbReference type="InParanoid" id="F4WS01"/>
<dbReference type="AlphaFoldDB" id="F4WS01"/>